<keyword evidence="13" id="KW-1185">Reference proteome</keyword>
<keyword evidence="9" id="KW-1071">Ligand-gated ion channel</keyword>
<dbReference type="AlphaFoldDB" id="A0AAV4R991"/>
<protein>
    <submittedName>
        <fullName evidence="12">Glutamate receptor ionotropic, delta-1</fullName>
    </submittedName>
</protein>
<comment type="subcellular location">
    <subcellularLocation>
        <location evidence="1">Membrane</location>
        <topology evidence="1">Multi-pass membrane protein</topology>
    </subcellularLocation>
</comment>
<sequence length="82" mass="9509">MKEFNFVHNRMKSFIDITPIFQMGKRADGSFYGKGGTDYSILQILSEHVPFSYDLINRQDYVFGNIDDKGEWTGMMGMLKKT</sequence>
<reference evidence="12 13" key="1">
    <citation type="submission" date="2021-06" db="EMBL/GenBank/DDBJ databases">
        <title>Caerostris darwini draft genome.</title>
        <authorList>
            <person name="Kono N."/>
            <person name="Arakawa K."/>
        </authorList>
    </citation>
    <scope>NUCLEOTIDE SEQUENCE [LARGE SCALE GENOMIC DNA]</scope>
</reference>
<dbReference type="GO" id="GO:0015276">
    <property type="term" value="F:ligand-gated monoatomic ion channel activity"/>
    <property type="evidence" value="ECO:0007669"/>
    <property type="project" value="InterPro"/>
</dbReference>
<keyword evidence="8" id="KW-0325">Glycoprotein</keyword>
<keyword evidence="10" id="KW-0407">Ion channel</keyword>
<proteinExistence type="predicted"/>
<keyword evidence="3" id="KW-0812">Transmembrane</keyword>
<dbReference type="InterPro" id="IPR019594">
    <property type="entry name" value="Glu/Gly-bd"/>
</dbReference>
<keyword evidence="6" id="KW-0472">Membrane</keyword>
<evidence type="ECO:0000256" key="7">
    <source>
        <dbReference type="ARBA" id="ARBA00023170"/>
    </source>
</evidence>
<keyword evidence="4" id="KW-1133">Transmembrane helix</keyword>
<evidence type="ECO:0000256" key="2">
    <source>
        <dbReference type="ARBA" id="ARBA00022448"/>
    </source>
</evidence>
<evidence type="ECO:0000256" key="5">
    <source>
        <dbReference type="ARBA" id="ARBA00023065"/>
    </source>
</evidence>
<evidence type="ECO:0000256" key="3">
    <source>
        <dbReference type="ARBA" id="ARBA00022692"/>
    </source>
</evidence>
<evidence type="ECO:0000256" key="10">
    <source>
        <dbReference type="ARBA" id="ARBA00023303"/>
    </source>
</evidence>
<feature type="domain" description="Ionotropic glutamate receptor L-glutamate and glycine-binding" evidence="11">
    <location>
        <begin position="19"/>
        <end position="81"/>
    </location>
</feature>
<comment type="caution">
    <text evidence="12">The sequence shown here is derived from an EMBL/GenBank/DDBJ whole genome shotgun (WGS) entry which is preliminary data.</text>
</comment>
<keyword evidence="7 12" id="KW-0675">Receptor</keyword>
<dbReference type="Proteomes" id="UP001054837">
    <property type="component" value="Unassembled WGS sequence"/>
</dbReference>
<evidence type="ECO:0000256" key="8">
    <source>
        <dbReference type="ARBA" id="ARBA00023180"/>
    </source>
</evidence>
<dbReference type="SMART" id="SM00918">
    <property type="entry name" value="Lig_chan-Glu_bd"/>
    <property type="match status" value="1"/>
</dbReference>
<accession>A0AAV4R991</accession>
<keyword evidence="5" id="KW-0406">Ion transport</keyword>
<evidence type="ECO:0000256" key="9">
    <source>
        <dbReference type="ARBA" id="ARBA00023286"/>
    </source>
</evidence>
<gene>
    <name evidence="12" type="primary">GRID1_7</name>
    <name evidence="12" type="ORF">CDAR_558351</name>
</gene>
<name>A0AAV4R991_9ARAC</name>
<evidence type="ECO:0000313" key="12">
    <source>
        <dbReference type="EMBL" id="GIY16805.1"/>
    </source>
</evidence>
<dbReference type="Gene3D" id="3.40.190.10">
    <property type="entry name" value="Periplasmic binding protein-like II"/>
    <property type="match status" value="1"/>
</dbReference>
<evidence type="ECO:0000256" key="1">
    <source>
        <dbReference type="ARBA" id="ARBA00004141"/>
    </source>
</evidence>
<dbReference type="EMBL" id="BPLQ01005721">
    <property type="protein sequence ID" value="GIY16805.1"/>
    <property type="molecule type" value="Genomic_DNA"/>
</dbReference>
<evidence type="ECO:0000256" key="6">
    <source>
        <dbReference type="ARBA" id="ARBA00023136"/>
    </source>
</evidence>
<evidence type="ECO:0000313" key="13">
    <source>
        <dbReference type="Proteomes" id="UP001054837"/>
    </source>
</evidence>
<dbReference type="GO" id="GO:0016020">
    <property type="term" value="C:membrane"/>
    <property type="evidence" value="ECO:0007669"/>
    <property type="project" value="UniProtKB-SubCell"/>
</dbReference>
<keyword evidence="2" id="KW-0813">Transport</keyword>
<evidence type="ECO:0000256" key="4">
    <source>
        <dbReference type="ARBA" id="ARBA00022989"/>
    </source>
</evidence>
<organism evidence="12 13">
    <name type="scientific">Caerostris darwini</name>
    <dbReference type="NCBI Taxonomy" id="1538125"/>
    <lineage>
        <taxon>Eukaryota</taxon>
        <taxon>Metazoa</taxon>
        <taxon>Ecdysozoa</taxon>
        <taxon>Arthropoda</taxon>
        <taxon>Chelicerata</taxon>
        <taxon>Arachnida</taxon>
        <taxon>Araneae</taxon>
        <taxon>Araneomorphae</taxon>
        <taxon>Entelegynae</taxon>
        <taxon>Araneoidea</taxon>
        <taxon>Araneidae</taxon>
        <taxon>Caerostris</taxon>
    </lineage>
</organism>
<evidence type="ECO:0000259" key="11">
    <source>
        <dbReference type="SMART" id="SM00918"/>
    </source>
</evidence>